<accession>A0A8D8ZBV7</accession>
<organism evidence="1">
    <name type="scientific">Cacopsylla melanoneura</name>
    <dbReference type="NCBI Taxonomy" id="428564"/>
    <lineage>
        <taxon>Eukaryota</taxon>
        <taxon>Metazoa</taxon>
        <taxon>Ecdysozoa</taxon>
        <taxon>Arthropoda</taxon>
        <taxon>Hexapoda</taxon>
        <taxon>Insecta</taxon>
        <taxon>Pterygota</taxon>
        <taxon>Neoptera</taxon>
        <taxon>Paraneoptera</taxon>
        <taxon>Hemiptera</taxon>
        <taxon>Sternorrhyncha</taxon>
        <taxon>Psylloidea</taxon>
        <taxon>Psyllidae</taxon>
        <taxon>Psyllinae</taxon>
        <taxon>Cacopsylla</taxon>
    </lineage>
</organism>
<dbReference type="AlphaFoldDB" id="A0A8D8ZBV7"/>
<proteinExistence type="predicted"/>
<dbReference type="EMBL" id="HBUF01474459">
    <property type="protein sequence ID" value="CAG6744754.1"/>
    <property type="molecule type" value="Transcribed_RNA"/>
</dbReference>
<evidence type="ECO:0000313" key="1">
    <source>
        <dbReference type="EMBL" id="CAG6744754.1"/>
    </source>
</evidence>
<name>A0A8D8ZBV7_9HEMI</name>
<protein>
    <submittedName>
        <fullName evidence="1">Uncharacterized protein</fullName>
    </submittedName>
</protein>
<reference evidence="1" key="1">
    <citation type="submission" date="2021-05" db="EMBL/GenBank/DDBJ databases">
        <authorList>
            <person name="Alioto T."/>
            <person name="Alioto T."/>
            <person name="Gomez Garrido J."/>
        </authorList>
    </citation>
    <scope>NUCLEOTIDE SEQUENCE</scope>
</reference>
<sequence>MLCLTTAIERKIYVDYTENLSNIHCLLTVGTYLLLEINFKQNIHTHCTSHYYIHVLSLLITKEGKKPTRDTADFGSLKVSCCSGGLIQIFGVVLLHKNNLRNFVSYISSP</sequence>